<dbReference type="Proteomes" id="UP000603200">
    <property type="component" value="Unassembled WGS sequence"/>
</dbReference>
<organism evidence="3 4">
    <name type="scientific">Winogradskya humida</name>
    <dbReference type="NCBI Taxonomy" id="113566"/>
    <lineage>
        <taxon>Bacteria</taxon>
        <taxon>Bacillati</taxon>
        <taxon>Actinomycetota</taxon>
        <taxon>Actinomycetes</taxon>
        <taxon>Micromonosporales</taxon>
        <taxon>Micromonosporaceae</taxon>
        <taxon>Winogradskya</taxon>
    </lineage>
</organism>
<accession>A0ABQ3ZST7</accession>
<keyword evidence="4" id="KW-1185">Reference proteome</keyword>
<dbReference type="Pfam" id="PF05685">
    <property type="entry name" value="Uma2"/>
    <property type="match status" value="1"/>
</dbReference>
<dbReference type="SUPFAM" id="SSF52980">
    <property type="entry name" value="Restriction endonuclease-like"/>
    <property type="match status" value="1"/>
</dbReference>
<dbReference type="InterPro" id="IPR008538">
    <property type="entry name" value="Uma2"/>
</dbReference>
<dbReference type="PANTHER" id="PTHR35400:SF3">
    <property type="entry name" value="SLL1072 PROTEIN"/>
    <property type="match status" value="1"/>
</dbReference>
<proteinExistence type="predicted"/>
<dbReference type="InterPro" id="IPR012296">
    <property type="entry name" value="Nuclease_put_TT1808"/>
</dbReference>
<dbReference type="EMBL" id="BOMN01000055">
    <property type="protein sequence ID" value="GIE21247.1"/>
    <property type="molecule type" value="Genomic_DNA"/>
</dbReference>
<evidence type="ECO:0000313" key="3">
    <source>
        <dbReference type="EMBL" id="GIE21247.1"/>
    </source>
</evidence>
<evidence type="ECO:0000259" key="2">
    <source>
        <dbReference type="Pfam" id="PF05685"/>
    </source>
</evidence>
<name>A0ABQ3ZST7_9ACTN</name>
<feature type="domain" description="Putative restriction endonuclease" evidence="2">
    <location>
        <begin position="101"/>
        <end position="260"/>
    </location>
</feature>
<evidence type="ECO:0000256" key="1">
    <source>
        <dbReference type="SAM" id="MobiDB-lite"/>
    </source>
</evidence>
<protein>
    <recommendedName>
        <fullName evidence="2">Putative restriction endonuclease domain-containing protein</fullName>
    </recommendedName>
</protein>
<dbReference type="Gene3D" id="3.90.1570.10">
    <property type="entry name" value="tt1808, chain A"/>
    <property type="match status" value="1"/>
</dbReference>
<feature type="region of interest" description="Disordered" evidence="1">
    <location>
        <begin position="252"/>
        <end position="272"/>
    </location>
</feature>
<dbReference type="PANTHER" id="PTHR35400">
    <property type="entry name" value="SLR1083 PROTEIN"/>
    <property type="match status" value="1"/>
</dbReference>
<sequence>MHAILGDLGLRYPLKPHVRAAPPRSLHKRLSLGGALIHFPTKRRSPEPSHNQGINTIKGHTLHVRSHAASIAPTQPRVTDCYGPKVTERMRPPRPEGWHADDLDHLPDAPSHIELIDGTLVFRTSPQRLWHARIVTALERALTKQSPPGIEAAREITIRLDKRNRLEPDVLATTAPYDPDRTLLTPDQVLLVVEVVSPESAHRDRTVKLVKYAGAGIAHYWRVEEEDGLPVVHAYELDGPTRSYAPTEIHRHELRSSKPIPDQDQLGRPGSSLFELNQTEQPWSRLQRDDPSPLSAQLGHVVNVGCQDHHRAWQPQCQFRNHGVDGVLVPVQSRGHQETGAAAGTFLRHWLYLDPGQEPGQPWDIHAIMRNFDNRGGRYGEIGSVTLGLLEKPHNPAILADP</sequence>
<reference evidence="3 4" key="1">
    <citation type="submission" date="2021-01" db="EMBL/GenBank/DDBJ databases">
        <title>Whole genome shotgun sequence of Actinoplanes humidus NBRC 14915.</title>
        <authorList>
            <person name="Komaki H."/>
            <person name="Tamura T."/>
        </authorList>
    </citation>
    <scope>NUCLEOTIDE SEQUENCE [LARGE SCALE GENOMIC DNA]</scope>
    <source>
        <strain evidence="3 4">NBRC 14915</strain>
    </source>
</reference>
<dbReference type="InterPro" id="IPR011335">
    <property type="entry name" value="Restrct_endonuc-II-like"/>
</dbReference>
<comment type="caution">
    <text evidence="3">The sequence shown here is derived from an EMBL/GenBank/DDBJ whole genome shotgun (WGS) entry which is preliminary data.</text>
</comment>
<evidence type="ECO:0000313" key="4">
    <source>
        <dbReference type="Proteomes" id="UP000603200"/>
    </source>
</evidence>
<dbReference type="CDD" id="cd06260">
    <property type="entry name" value="DUF820-like"/>
    <property type="match status" value="1"/>
</dbReference>
<gene>
    <name evidence="3" type="ORF">Ahu01nite_043490</name>
</gene>